<keyword evidence="4" id="KW-1185">Reference proteome</keyword>
<dbReference type="GO" id="GO:0008483">
    <property type="term" value="F:transaminase activity"/>
    <property type="evidence" value="ECO:0007669"/>
    <property type="project" value="TreeGrafter"/>
</dbReference>
<reference evidence="3 4" key="1">
    <citation type="submission" date="2018-03" db="EMBL/GenBank/DDBJ databases">
        <title>Mesoflavibacter sp. HG37 and Mesoflavibacter sp. HG96 sp.nov., two marine bacteria isolated from seawater of Western Pacific Ocean.</title>
        <authorList>
            <person name="Cheng H."/>
            <person name="Wu Y.-H."/>
            <person name="Guo L.-L."/>
            <person name="Xu X.-W."/>
        </authorList>
    </citation>
    <scope>NUCLEOTIDE SEQUENCE [LARGE SCALE GENOMIC DNA]</scope>
    <source>
        <strain evidence="3 4">KCTC 32269</strain>
    </source>
</reference>
<name>A0A2T1N5P4_9FLAO</name>
<dbReference type="Proteomes" id="UP000238426">
    <property type="component" value="Unassembled WGS sequence"/>
</dbReference>
<evidence type="ECO:0000313" key="4">
    <source>
        <dbReference type="Proteomes" id="UP000238426"/>
    </source>
</evidence>
<comment type="caution">
    <text evidence="3">The sequence shown here is derived from an EMBL/GenBank/DDBJ whole genome shotgun (WGS) entry which is preliminary data.</text>
</comment>
<protein>
    <submittedName>
        <fullName evidence="3">Pyridoxamine 5-phosphate oxidase</fullName>
    </submittedName>
</protein>
<dbReference type="InterPro" id="IPR015422">
    <property type="entry name" value="PyrdxlP-dep_Trfase_small"/>
</dbReference>
<comment type="similarity">
    <text evidence="1 2">Belongs to the DegT/DnrJ/EryC1 family.</text>
</comment>
<dbReference type="PANTHER" id="PTHR30244:SF34">
    <property type="entry name" value="DTDP-4-AMINO-4,6-DIDEOXYGALACTOSE TRANSAMINASE"/>
    <property type="match status" value="1"/>
</dbReference>
<accession>A0A2T1N5P4</accession>
<dbReference type="PANTHER" id="PTHR30244">
    <property type="entry name" value="TRANSAMINASE"/>
    <property type="match status" value="1"/>
</dbReference>
<dbReference type="OrthoDB" id="9810913at2"/>
<dbReference type="Gene3D" id="3.40.640.10">
    <property type="entry name" value="Type I PLP-dependent aspartate aminotransferase-like (Major domain)"/>
    <property type="match status" value="1"/>
</dbReference>
<evidence type="ECO:0000313" key="3">
    <source>
        <dbReference type="EMBL" id="PSG86530.1"/>
    </source>
</evidence>
<proteinExistence type="inferred from homology"/>
<dbReference type="EMBL" id="PXOQ01000015">
    <property type="protein sequence ID" value="PSG86530.1"/>
    <property type="molecule type" value="Genomic_DNA"/>
</dbReference>
<dbReference type="InterPro" id="IPR015421">
    <property type="entry name" value="PyrdxlP-dep_Trfase_major"/>
</dbReference>
<dbReference type="AlphaFoldDB" id="A0A2T1N5P4"/>
<evidence type="ECO:0000256" key="1">
    <source>
        <dbReference type="ARBA" id="ARBA00037999"/>
    </source>
</evidence>
<dbReference type="PIRSF" id="PIRSF000390">
    <property type="entry name" value="PLP_StrS"/>
    <property type="match status" value="1"/>
</dbReference>
<dbReference type="GO" id="GO:0000271">
    <property type="term" value="P:polysaccharide biosynthetic process"/>
    <property type="evidence" value="ECO:0007669"/>
    <property type="project" value="TreeGrafter"/>
</dbReference>
<dbReference type="Gene3D" id="3.90.1150.10">
    <property type="entry name" value="Aspartate Aminotransferase, domain 1"/>
    <property type="match status" value="1"/>
</dbReference>
<evidence type="ECO:0000256" key="2">
    <source>
        <dbReference type="RuleBase" id="RU004508"/>
    </source>
</evidence>
<organism evidence="3 4">
    <name type="scientific">Aurantibacter aestuarii</name>
    <dbReference type="NCBI Taxonomy" id="1266046"/>
    <lineage>
        <taxon>Bacteria</taxon>
        <taxon>Pseudomonadati</taxon>
        <taxon>Bacteroidota</taxon>
        <taxon>Flavobacteriia</taxon>
        <taxon>Flavobacteriales</taxon>
        <taxon>Flavobacteriaceae</taxon>
        <taxon>Aurantibacter</taxon>
    </lineage>
</organism>
<dbReference type="InterPro" id="IPR015424">
    <property type="entry name" value="PyrdxlP-dep_Trfase"/>
</dbReference>
<dbReference type="InterPro" id="IPR000653">
    <property type="entry name" value="DegT/StrS_aminotransferase"/>
</dbReference>
<dbReference type="Pfam" id="PF01041">
    <property type="entry name" value="DegT_DnrJ_EryC1"/>
    <property type="match status" value="1"/>
</dbReference>
<keyword evidence="2" id="KW-0663">Pyridoxal phosphate</keyword>
<dbReference type="RefSeq" id="WP_106464268.1">
    <property type="nucleotide sequence ID" value="NZ_PXOQ01000015.1"/>
</dbReference>
<dbReference type="CDD" id="cd00616">
    <property type="entry name" value="AHBA_syn"/>
    <property type="match status" value="1"/>
</dbReference>
<dbReference type="SUPFAM" id="SSF53383">
    <property type="entry name" value="PLP-dependent transferases"/>
    <property type="match status" value="1"/>
</dbReference>
<dbReference type="GO" id="GO:0030170">
    <property type="term" value="F:pyridoxal phosphate binding"/>
    <property type="evidence" value="ECO:0007669"/>
    <property type="project" value="TreeGrafter"/>
</dbReference>
<gene>
    <name evidence="3" type="ORF">C7H52_12665</name>
</gene>
<sequence length="386" mass="44069">MTKYPLATSTWDDKEIEAINTVIASDMYTMGKHVQQFEEEFSDFVGSKYSVMVNSGSSANLLAVAALFYTKNPKIKRGDEVIVPAVSWSTTYYPLYQYGLKLKFVDVDLHTLNFDLEQLEQAITKDTKMIMAVNLLGNPNDFDAINALIKDTDIVLVEDNCESMGAEFNGKQAGTFGVMGTFSTFFSHHMATMEGGLVVTDDEELYHVLIALRAHGWTRHLPKENKVANKSDDWFTESFRFVLPGYNVRPVEMSGAIGVQQLKKLPDFLEKRRENALLFQELFKNHPDFYIQKNISNSSWFGFSLIIKPESKLQRNDVVKLLTDHHIDCRPIVTGDFTKNEVLKYFDYEIHGEMKNAKYLDTHGLFVGNHQIPLKEEIKHLHKVLS</sequence>